<name>A0A0F9SKM7_9ZZZZ</name>
<dbReference type="AlphaFoldDB" id="A0A0F9SKM7"/>
<proteinExistence type="predicted"/>
<comment type="caution">
    <text evidence="2">The sequence shown here is derived from an EMBL/GenBank/DDBJ whole genome shotgun (WGS) entry which is preliminary data.</text>
</comment>
<organism evidence="2">
    <name type="scientific">marine sediment metagenome</name>
    <dbReference type="NCBI Taxonomy" id="412755"/>
    <lineage>
        <taxon>unclassified sequences</taxon>
        <taxon>metagenomes</taxon>
        <taxon>ecological metagenomes</taxon>
    </lineage>
</organism>
<protein>
    <recommendedName>
        <fullName evidence="1">SWIM-type domain-containing protein</fullName>
    </recommendedName>
</protein>
<gene>
    <name evidence="2" type="ORF">LCGC14_0507190</name>
</gene>
<feature type="domain" description="SWIM-type" evidence="1">
    <location>
        <begin position="61"/>
        <end position="99"/>
    </location>
</feature>
<dbReference type="PROSITE" id="PS50966">
    <property type="entry name" value="ZF_SWIM"/>
    <property type="match status" value="1"/>
</dbReference>
<accession>A0A0F9SKM7</accession>
<reference evidence="2" key="1">
    <citation type="journal article" date="2015" name="Nature">
        <title>Complex archaea that bridge the gap between prokaryotes and eukaryotes.</title>
        <authorList>
            <person name="Spang A."/>
            <person name="Saw J.H."/>
            <person name="Jorgensen S.L."/>
            <person name="Zaremba-Niedzwiedzka K."/>
            <person name="Martijn J."/>
            <person name="Lind A.E."/>
            <person name="van Eijk R."/>
            <person name="Schleper C."/>
            <person name="Guy L."/>
            <person name="Ettema T.J."/>
        </authorList>
    </citation>
    <scope>NUCLEOTIDE SEQUENCE</scope>
</reference>
<dbReference type="InterPro" id="IPR007527">
    <property type="entry name" value="Znf_SWIM"/>
</dbReference>
<dbReference type="GO" id="GO:0008270">
    <property type="term" value="F:zinc ion binding"/>
    <property type="evidence" value="ECO:0007669"/>
    <property type="project" value="InterPro"/>
</dbReference>
<evidence type="ECO:0000259" key="1">
    <source>
        <dbReference type="PROSITE" id="PS50966"/>
    </source>
</evidence>
<dbReference type="EMBL" id="LAZR01000608">
    <property type="protein sequence ID" value="KKN62907.1"/>
    <property type="molecule type" value="Genomic_DNA"/>
</dbReference>
<sequence>MLNLELKNNLKNGDFFKRRVYGARFNRGKSIPNKNIISLNVDTTPSIKVIAEIQGSGSSRYVINILEENNNFTVIHNCPDFKNRNSFCKHIVKILLLLDTQTCQKICSSSSRINFTSDFSLVKKSKTKSYDLKADDLIQQKKYYEAIDFLNQAFGESGNFDYIQKIGEIALKYKFYDVFLKYIVKYKELANKHSNNLTKIINEAITDLKNHNFSQKVEISINIQKILEILPNDLLLNAVRKAQIDKVSNLVLKYLLVHKLSSKISFDEYFKEVPSKLKRNLKTYIADKTSELMIEAILNMESEEEIDSIIKIAINCKFDNYHELYNKALEYKKKLKEIYLEGLRSKHAFLRSMVIANTNTDKLRQMKFVKKYNYPTLIWTSPYKNESTLHYYILEKCGFESHHLEYTEATYFIENYPVYAGIFSGNDPVKYEVKSFWGIFEPKIMNTVYNKPLVELDLKLNFQELENQILIEWDLAQRPILGSYICQFSDSYLIPDKSHPLTHEIQPFDLLLCEKKPVAIMSRNVKIIKPLRRINVKTAIELIWSGIEYISSYLPLKLIENLKCFKIDELDALDNVEESFNKSFLPKKAENKKLFFEFIQHKIIKELNSIYLKVITTPRYEQKVLRMIGFERYSKIFKNSMKIQPFKKDDLKRDSLQELKLDLKKFISKILAELIDKKEFESINLKVLKNFPSFKNWTIKIISELKNQLEKCTIYKKSEKTFDIQNLIDNYYGRIIAKEVVSEKLPDNDYIKGQSILISEIELSKIVENFKYLKLNDPKVVEKAG</sequence>
<evidence type="ECO:0000313" key="2">
    <source>
        <dbReference type="EMBL" id="KKN62907.1"/>
    </source>
</evidence>